<feature type="binding site" evidence="5">
    <location>
        <position position="328"/>
    </location>
    <ligand>
        <name>dimethylallyl diphosphate</name>
        <dbReference type="ChEBI" id="CHEBI:57623"/>
    </ligand>
</feature>
<feature type="binding site" evidence="5">
    <location>
        <position position="278"/>
    </location>
    <ligand>
        <name>dimethylallyl diphosphate</name>
        <dbReference type="ChEBI" id="CHEBI:57623"/>
    </ligand>
</feature>
<dbReference type="GO" id="GO:0051745">
    <property type="term" value="F:4-hydroxy-3-methylbut-2-enyl diphosphate reductase activity"/>
    <property type="evidence" value="ECO:0007669"/>
    <property type="project" value="UniProtKB-EC"/>
</dbReference>
<keyword evidence="4 5" id="KW-0411">Iron-sulfur</keyword>
<dbReference type="Gene3D" id="3.40.50.11270">
    <property type="match status" value="1"/>
</dbReference>
<dbReference type="NCBIfam" id="TIGR00216">
    <property type="entry name" value="ispH_lytB"/>
    <property type="match status" value="1"/>
</dbReference>
<feature type="binding site" evidence="5">
    <location>
        <position position="427"/>
    </location>
    <ligand>
        <name>dimethylallyl diphosphate</name>
        <dbReference type="ChEBI" id="CHEBI:57623"/>
    </ligand>
</feature>
<organism evidence="7 8">
    <name type="scientific">Pseudonocardia hispaniensis</name>
    <dbReference type="NCBI Taxonomy" id="904933"/>
    <lineage>
        <taxon>Bacteria</taxon>
        <taxon>Bacillati</taxon>
        <taxon>Actinomycetota</taxon>
        <taxon>Actinomycetes</taxon>
        <taxon>Pseudonocardiales</taxon>
        <taxon>Pseudonocardiaceae</taxon>
        <taxon>Pseudonocardia</taxon>
    </lineage>
</organism>
<keyword evidence="8" id="KW-1185">Reference proteome</keyword>
<dbReference type="Pfam" id="PF02401">
    <property type="entry name" value="LYTB"/>
    <property type="match status" value="1"/>
</dbReference>
<dbReference type="PANTHER" id="PTHR30426:SF0">
    <property type="entry name" value="4-HYDROXY-3-METHYLBUT-2-ENYL DIPHOSPHATE REDUCTASE"/>
    <property type="match status" value="1"/>
</dbReference>
<dbReference type="RefSeq" id="WP_379586078.1">
    <property type="nucleotide sequence ID" value="NZ_JBHSQW010000034.1"/>
</dbReference>
<feature type="binding site" evidence="5">
    <location>
        <position position="426"/>
    </location>
    <ligand>
        <name>(2E)-4-hydroxy-3-methylbut-2-enyl diphosphate</name>
        <dbReference type="ChEBI" id="CHEBI:128753"/>
    </ligand>
</feature>
<dbReference type="EMBL" id="JBHSQW010000034">
    <property type="protein sequence ID" value="MFC5995793.1"/>
    <property type="molecule type" value="Genomic_DNA"/>
</dbReference>
<comment type="function">
    <text evidence="5">Catalyzes the conversion of 1-hydroxy-2-methyl-2-(E)-butenyl 4-diphosphate (HMBPP) into a mixture of isopentenyl diphosphate (IPP) and dimethylallyl diphosphate (DMAPP). Acts in the terminal step of the DOXP/MEP pathway for isoprenoid precursor biosynthesis.</text>
</comment>
<name>A0ABW1J4N7_9PSEU</name>
<keyword evidence="5 7" id="KW-0560">Oxidoreductase</keyword>
<comment type="similarity">
    <text evidence="5">Belongs to the IspH family.</text>
</comment>
<comment type="caution">
    <text evidence="7">The sequence shown here is derived from an EMBL/GenBank/DDBJ whole genome shotgun (WGS) entry which is preliminary data.</text>
</comment>
<keyword evidence="5" id="KW-0414">Isoprene biosynthesis</keyword>
<protein>
    <recommendedName>
        <fullName evidence="5">4-hydroxy-3-methylbut-2-enyl diphosphate reductase</fullName>
        <shortName evidence="5">HMBPP reductase</shortName>
        <ecNumber evidence="5">1.17.7.4</ecNumber>
    </recommendedName>
</protein>
<dbReference type="Proteomes" id="UP001596302">
    <property type="component" value="Unassembled WGS sequence"/>
</dbReference>
<dbReference type="Gene3D" id="3.40.50.1580">
    <property type="entry name" value="Nucleoside phosphorylase domain"/>
    <property type="match status" value="1"/>
</dbReference>
<feature type="binding site" evidence="5">
    <location>
        <position position="427"/>
    </location>
    <ligand>
        <name>isopentenyl diphosphate</name>
        <dbReference type="ChEBI" id="CHEBI:128769"/>
    </ligand>
</feature>
<gene>
    <name evidence="5 7" type="primary">ispH</name>
    <name evidence="7" type="ORF">ACFQE5_16405</name>
</gene>
<feature type="binding site" evidence="5">
    <location>
        <position position="245"/>
    </location>
    <ligand>
        <name>isopentenyl diphosphate</name>
        <dbReference type="ChEBI" id="CHEBI:128769"/>
    </ligand>
</feature>
<evidence type="ECO:0000256" key="1">
    <source>
        <dbReference type="ARBA" id="ARBA00022485"/>
    </source>
</evidence>
<feature type="binding site" evidence="5">
    <location>
        <position position="470"/>
    </location>
    <ligand>
        <name>dimethylallyl diphosphate</name>
        <dbReference type="ChEBI" id="CHEBI:57623"/>
    </ligand>
</feature>
<keyword evidence="2 5" id="KW-0479">Metal-binding</keyword>
<dbReference type="Gene3D" id="3.40.1010.20">
    <property type="entry name" value="4-hydroxy-3-methylbut-2-enyl diphosphate reductase, catalytic domain"/>
    <property type="match status" value="2"/>
</dbReference>
<dbReference type="CDD" id="cd13944">
    <property type="entry name" value="lytB_ispH"/>
    <property type="match status" value="1"/>
</dbReference>
<proteinExistence type="inferred from homology"/>
<dbReference type="Pfam" id="PF01048">
    <property type="entry name" value="PNP_UDP_1"/>
    <property type="match status" value="1"/>
</dbReference>
<evidence type="ECO:0000259" key="6">
    <source>
        <dbReference type="Pfam" id="PF01048"/>
    </source>
</evidence>
<feature type="binding site" evidence="5">
    <location>
        <position position="328"/>
    </location>
    <ligand>
        <name>isopentenyl diphosphate</name>
        <dbReference type="ChEBI" id="CHEBI:128769"/>
    </ligand>
</feature>
<evidence type="ECO:0000256" key="4">
    <source>
        <dbReference type="ARBA" id="ARBA00023014"/>
    </source>
</evidence>
<feature type="binding site" evidence="5">
    <location>
        <position position="216"/>
    </location>
    <ligand>
        <name>[4Fe-4S] cluster</name>
        <dbReference type="ChEBI" id="CHEBI:49883"/>
    </ligand>
</feature>
<feature type="binding site" evidence="5">
    <location>
        <position position="398"/>
    </location>
    <ligand>
        <name>[4Fe-4S] cluster</name>
        <dbReference type="ChEBI" id="CHEBI:49883"/>
    </ligand>
</feature>
<feature type="domain" description="Nucleoside phosphorylase" evidence="6">
    <location>
        <begin position="41"/>
        <end position="169"/>
    </location>
</feature>
<evidence type="ECO:0000313" key="7">
    <source>
        <dbReference type="EMBL" id="MFC5995793.1"/>
    </source>
</evidence>
<dbReference type="EC" id="1.17.7.4" evidence="5"/>
<evidence type="ECO:0000256" key="2">
    <source>
        <dbReference type="ARBA" id="ARBA00022723"/>
    </source>
</evidence>
<feature type="binding site" evidence="5">
    <location>
        <position position="278"/>
    </location>
    <ligand>
        <name>(2E)-4-hydroxy-3-methylbut-2-enyl diphosphate</name>
        <dbReference type="ChEBI" id="CHEBI:128753"/>
    </ligand>
</feature>
<comment type="cofactor">
    <cofactor evidence="5">
        <name>[4Fe-4S] cluster</name>
        <dbReference type="ChEBI" id="CHEBI:49883"/>
    </cofactor>
    <text evidence="5">Binds 1 [4Fe-4S] cluster per subunit.</text>
</comment>
<dbReference type="InterPro" id="IPR000845">
    <property type="entry name" value="Nucleoside_phosphorylase_d"/>
</dbReference>
<sequence length="510" mass="52898">MTPVAAAHSETTLGDPVVCAPLSVERAALGRRIAGVPVRHTGAGPERSAAAAAQLAAAGPRPVLVAGVAGALAASLRPGDLVVADEVRSEDAEPIPIPSARPLATALRRLGLRVHVGPVFSSRVLVGGARRAALAETGALAVDMESAWLSAAAGGGPFAVVRAIVDTPEAPLARPGTPARGMAALRALRRAAPAVRAWAAATGPRWIELASPRSFCAGVERAIDTVDRALDRFGPPVYVRRQIVHNAHVVRRLTDRGAVFIAELDEAPPGALVVLAAHGVAPAVREQAAARNLSVIDATCPLVTKVHAEVRRFTGRGHTVFLIGHADHEEVQGTVGEAPADVVVVEDREAAMRVQARDPDRVAYAMQTTLAVDEAEQIAAILRGRFPALVGPRTDDICYATTNRQRAVRAIAGNADLVLVVGSANSSNSKRLVEVASREGVPAHLIDDVDDLELSWLAGAPRIGVSAGASAPEHLVSELVTCLTGFGPTTVTANSTVTEDVAFTLPKEVS</sequence>
<dbReference type="SUPFAM" id="SSF53167">
    <property type="entry name" value="Purine and uridine phosphorylases"/>
    <property type="match status" value="1"/>
</dbReference>
<feature type="binding site" evidence="5">
    <location>
        <position position="428"/>
    </location>
    <ligand>
        <name>isopentenyl diphosphate</name>
        <dbReference type="ChEBI" id="CHEBI:128769"/>
    </ligand>
</feature>
<feature type="binding site" evidence="5">
    <location>
        <position position="245"/>
    </location>
    <ligand>
        <name>dimethylallyl diphosphate</name>
        <dbReference type="ChEBI" id="CHEBI:57623"/>
    </ligand>
</feature>
<dbReference type="PANTHER" id="PTHR30426">
    <property type="entry name" value="4-HYDROXY-3-METHYLBUT-2-ENYL DIPHOSPHATE REDUCTASE"/>
    <property type="match status" value="1"/>
</dbReference>
<feature type="binding site" evidence="5">
    <location>
        <position position="278"/>
    </location>
    <ligand>
        <name>isopentenyl diphosphate</name>
        <dbReference type="ChEBI" id="CHEBI:128769"/>
    </ligand>
</feature>
<evidence type="ECO:0000256" key="5">
    <source>
        <dbReference type="HAMAP-Rule" id="MF_00191"/>
    </source>
</evidence>
<feature type="binding site" evidence="5">
    <location>
        <position position="470"/>
    </location>
    <ligand>
        <name>(2E)-4-hydroxy-3-methylbut-2-enyl diphosphate</name>
        <dbReference type="ChEBI" id="CHEBI:128753"/>
    </ligand>
</feature>
<feature type="binding site" evidence="5">
    <location>
        <position position="428"/>
    </location>
    <ligand>
        <name>(2E)-4-hydroxy-3-methylbut-2-enyl diphosphate</name>
        <dbReference type="ChEBI" id="CHEBI:128753"/>
    </ligand>
</feature>
<feature type="binding site" evidence="5">
    <location>
        <position position="300"/>
    </location>
    <ligand>
        <name>[4Fe-4S] cluster</name>
        <dbReference type="ChEBI" id="CHEBI:49883"/>
    </ligand>
</feature>
<comment type="catalytic activity">
    <reaction evidence="5">
        <text>dimethylallyl diphosphate + 2 oxidized [2Fe-2S]-[ferredoxin] + H2O = (2E)-4-hydroxy-3-methylbut-2-enyl diphosphate + 2 reduced [2Fe-2S]-[ferredoxin] + 2 H(+)</text>
        <dbReference type="Rhea" id="RHEA:24825"/>
        <dbReference type="Rhea" id="RHEA-COMP:10000"/>
        <dbReference type="Rhea" id="RHEA-COMP:10001"/>
        <dbReference type="ChEBI" id="CHEBI:15377"/>
        <dbReference type="ChEBI" id="CHEBI:15378"/>
        <dbReference type="ChEBI" id="CHEBI:33737"/>
        <dbReference type="ChEBI" id="CHEBI:33738"/>
        <dbReference type="ChEBI" id="CHEBI:57623"/>
        <dbReference type="ChEBI" id="CHEBI:128753"/>
        <dbReference type="EC" id="1.17.7.4"/>
    </reaction>
</comment>
<comment type="pathway">
    <text evidence="5">Isoprenoid biosynthesis; isopentenyl diphosphate biosynthesis via DXP pathway; isopentenyl diphosphate from 1-deoxy-D-xylulose 5-phosphate: step 6/6.</text>
</comment>
<feature type="binding site" evidence="5">
    <location>
        <position position="328"/>
    </location>
    <ligand>
        <name>(2E)-4-hydroxy-3-methylbut-2-enyl diphosphate</name>
        <dbReference type="ChEBI" id="CHEBI:128753"/>
    </ligand>
</feature>
<feature type="binding site" evidence="5">
    <location>
        <position position="428"/>
    </location>
    <ligand>
        <name>dimethylallyl diphosphate</name>
        <dbReference type="ChEBI" id="CHEBI:57623"/>
    </ligand>
</feature>
<feature type="binding site" evidence="5">
    <location>
        <position position="426"/>
    </location>
    <ligand>
        <name>dimethylallyl diphosphate</name>
        <dbReference type="ChEBI" id="CHEBI:57623"/>
    </ligand>
</feature>
<comment type="catalytic activity">
    <reaction evidence="5">
        <text>isopentenyl diphosphate + 2 oxidized [2Fe-2S]-[ferredoxin] + H2O = (2E)-4-hydroxy-3-methylbut-2-enyl diphosphate + 2 reduced [2Fe-2S]-[ferredoxin] + 2 H(+)</text>
        <dbReference type="Rhea" id="RHEA:24488"/>
        <dbReference type="Rhea" id="RHEA-COMP:10000"/>
        <dbReference type="Rhea" id="RHEA-COMP:10001"/>
        <dbReference type="ChEBI" id="CHEBI:15377"/>
        <dbReference type="ChEBI" id="CHEBI:15378"/>
        <dbReference type="ChEBI" id="CHEBI:33737"/>
        <dbReference type="ChEBI" id="CHEBI:33738"/>
        <dbReference type="ChEBI" id="CHEBI:128753"/>
        <dbReference type="ChEBI" id="CHEBI:128769"/>
        <dbReference type="EC" id="1.17.7.4"/>
    </reaction>
</comment>
<comment type="pathway">
    <text evidence="5">Isoprenoid biosynthesis; dimethylallyl diphosphate biosynthesis; dimethylallyl diphosphate from (2E)-4-hydroxy-3-methylbutenyl diphosphate: step 1/1.</text>
</comment>
<feature type="binding site" evidence="5">
    <location>
        <position position="426"/>
    </location>
    <ligand>
        <name>isopentenyl diphosphate</name>
        <dbReference type="ChEBI" id="CHEBI:128769"/>
    </ligand>
</feature>
<reference evidence="8" key="1">
    <citation type="journal article" date="2019" name="Int. J. Syst. Evol. Microbiol.">
        <title>The Global Catalogue of Microorganisms (GCM) 10K type strain sequencing project: providing services to taxonomists for standard genome sequencing and annotation.</title>
        <authorList>
            <consortium name="The Broad Institute Genomics Platform"/>
            <consortium name="The Broad Institute Genome Sequencing Center for Infectious Disease"/>
            <person name="Wu L."/>
            <person name="Ma J."/>
        </authorList>
    </citation>
    <scope>NUCLEOTIDE SEQUENCE [LARGE SCALE GENOMIC DNA]</scope>
    <source>
        <strain evidence="8">CCM 8391</strain>
    </source>
</reference>
<dbReference type="InterPro" id="IPR035994">
    <property type="entry name" value="Nucleoside_phosphorylase_sf"/>
</dbReference>
<feature type="binding site" evidence="5">
    <location>
        <position position="427"/>
    </location>
    <ligand>
        <name>(2E)-4-hydroxy-3-methylbut-2-enyl diphosphate</name>
        <dbReference type="ChEBI" id="CHEBI:128753"/>
    </ligand>
</feature>
<feature type="active site" description="Proton donor" evidence="5">
    <location>
        <position position="330"/>
    </location>
</feature>
<dbReference type="HAMAP" id="MF_00191">
    <property type="entry name" value="IspH"/>
    <property type="match status" value="1"/>
</dbReference>
<keyword evidence="1 5" id="KW-0004">4Fe-4S</keyword>
<feature type="binding site" evidence="5">
    <location>
        <position position="368"/>
    </location>
    <ligand>
        <name>(2E)-4-hydroxy-3-methylbut-2-enyl diphosphate</name>
        <dbReference type="ChEBI" id="CHEBI:128753"/>
    </ligand>
</feature>
<feature type="binding site" evidence="5">
    <location>
        <position position="470"/>
    </location>
    <ligand>
        <name>isopentenyl diphosphate</name>
        <dbReference type="ChEBI" id="CHEBI:128769"/>
    </ligand>
</feature>
<keyword evidence="3 5" id="KW-0408">Iron</keyword>
<dbReference type="InterPro" id="IPR003451">
    <property type="entry name" value="LytB/IspH"/>
</dbReference>
<feature type="binding site" evidence="5">
    <location>
        <position position="245"/>
    </location>
    <ligand>
        <name>(2E)-4-hydroxy-3-methylbut-2-enyl diphosphate</name>
        <dbReference type="ChEBI" id="CHEBI:128753"/>
    </ligand>
</feature>
<accession>A0ABW1J4N7</accession>
<evidence type="ECO:0000313" key="8">
    <source>
        <dbReference type="Proteomes" id="UP001596302"/>
    </source>
</evidence>
<evidence type="ECO:0000256" key="3">
    <source>
        <dbReference type="ARBA" id="ARBA00023004"/>
    </source>
</evidence>